<evidence type="ECO:0000313" key="12">
    <source>
        <dbReference type="EMBL" id="RSH90863.1"/>
    </source>
</evidence>
<evidence type="ECO:0000259" key="11">
    <source>
        <dbReference type="Pfam" id="PF08574"/>
    </source>
</evidence>
<dbReference type="STRING" id="1890683.A0A427YIG7"/>
<keyword evidence="8" id="KW-0653">Protein transport</keyword>
<feature type="domain" description="Transcription factor Iwr1" evidence="11">
    <location>
        <begin position="71"/>
        <end position="140"/>
    </location>
</feature>
<evidence type="ECO:0000313" key="13">
    <source>
        <dbReference type="Proteomes" id="UP000279259"/>
    </source>
</evidence>
<dbReference type="PANTHER" id="PTHR31196:SF2">
    <property type="entry name" value="RNA POLYMERASE II NUCLEAR LOCALIZATION PROTEIN SLC7A6OS-RELATED"/>
    <property type="match status" value="1"/>
</dbReference>
<evidence type="ECO:0000256" key="3">
    <source>
        <dbReference type="ARBA" id="ARBA00004496"/>
    </source>
</evidence>
<comment type="subcellular location">
    <subcellularLocation>
        <location evidence="3">Cytoplasm</location>
    </subcellularLocation>
    <subcellularLocation>
        <location evidence="2">Nucleus</location>
    </subcellularLocation>
</comment>
<reference evidence="12 13" key="1">
    <citation type="submission" date="2018-11" db="EMBL/GenBank/DDBJ databases">
        <title>Genome sequence of Saitozyma podzolica DSM 27192.</title>
        <authorList>
            <person name="Aliyu H."/>
            <person name="Gorte O."/>
            <person name="Ochsenreither K."/>
        </authorList>
    </citation>
    <scope>NUCLEOTIDE SEQUENCE [LARGE SCALE GENOMIC DNA]</scope>
    <source>
        <strain evidence="12 13">DSM 27192</strain>
    </source>
</reference>
<evidence type="ECO:0000256" key="7">
    <source>
        <dbReference type="ARBA" id="ARBA00022490"/>
    </source>
</evidence>
<organism evidence="12 13">
    <name type="scientific">Saitozyma podzolica</name>
    <dbReference type="NCBI Taxonomy" id="1890683"/>
    <lineage>
        <taxon>Eukaryota</taxon>
        <taxon>Fungi</taxon>
        <taxon>Dikarya</taxon>
        <taxon>Basidiomycota</taxon>
        <taxon>Agaricomycotina</taxon>
        <taxon>Tremellomycetes</taxon>
        <taxon>Tremellales</taxon>
        <taxon>Trimorphomycetaceae</taxon>
        <taxon>Saitozyma</taxon>
    </lineage>
</organism>
<dbReference type="GO" id="GO:0015031">
    <property type="term" value="P:protein transport"/>
    <property type="evidence" value="ECO:0007669"/>
    <property type="project" value="UniProtKB-KW"/>
</dbReference>
<evidence type="ECO:0000256" key="10">
    <source>
        <dbReference type="SAM" id="MobiDB-lite"/>
    </source>
</evidence>
<dbReference type="GO" id="GO:0005634">
    <property type="term" value="C:nucleus"/>
    <property type="evidence" value="ECO:0007669"/>
    <property type="project" value="UniProtKB-SubCell"/>
</dbReference>
<keyword evidence="13" id="KW-1185">Reference proteome</keyword>
<dbReference type="GO" id="GO:0005737">
    <property type="term" value="C:cytoplasm"/>
    <property type="evidence" value="ECO:0007669"/>
    <property type="project" value="UniProtKB-SubCell"/>
</dbReference>
<comment type="caution">
    <text evidence="12">The sequence shown here is derived from an EMBL/GenBank/DDBJ whole genome shotgun (WGS) entry which is preliminary data.</text>
</comment>
<dbReference type="InterPro" id="IPR013883">
    <property type="entry name" value="TF_Iwr1_dom"/>
</dbReference>
<sequence>MLPPRVLTYADTEGSPLVFVDAQAVTTPVPPPRATAKEEEEMASFLPMLQEYLSMGGAEAKDATIPPPIVEEYVYDLYYRDIRDESATIPIGVGDGVTPMTTRFRGLFTPINPSDSEPEDEADEDSNEEDYYRNDYPEDEDADEDMQDFEDAYSDGEWSRSEEDGSEGGGAWDYR</sequence>
<keyword evidence="6" id="KW-0813">Transport</keyword>
<feature type="compositionally biased region" description="Acidic residues" evidence="10">
    <location>
        <begin position="137"/>
        <end position="154"/>
    </location>
</feature>
<evidence type="ECO:0000256" key="2">
    <source>
        <dbReference type="ARBA" id="ARBA00004123"/>
    </source>
</evidence>
<evidence type="ECO:0000256" key="8">
    <source>
        <dbReference type="ARBA" id="ARBA00022927"/>
    </source>
</evidence>
<comment type="similarity">
    <text evidence="4">Belongs to the IWR1/SLC7A6OS family.</text>
</comment>
<dbReference type="Proteomes" id="UP000279259">
    <property type="component" value="Unassembled WGS sequence"/>
</dbReference>
<dbReference type="InterPro" id="IPR040218">
    <property type="entry name" value="SLC7A6OS"/>
</dbReference>
<name>A0A427YIG7_9TREE</name>
<feature type="region of interest" description="Disordered" evidence="10">
    <location>
        <begin position="105"/>
        <end position="175"/>
    </location>
</feature>
<dbReference type="GO" id="GO:0032502">
    <property type="term" value="P:developmental process"/>
    <property type="evidence" value="ECO:0007669"/>
    <property type="project" value="TreeGrafter"/>
</dbReference>
<accession>A0A427YIG7</accession>
<dbReference type="AlphaFoldDB" id="A0A427YIG7"/>
<dbReference type="EMBL" id="RSCD01000009">
    <property type="protein sequence ID" value="RSH90863.1"/>
    <property type="molecule type" value="Genomic_DNA"/>
</dbReference>
<evidence type="ECO:0000256" key="1">
    <source>
        <dbReference type="ARBA" id="ARBA00003202"/>
    </source>
</evidence>
<evidence type="ECO:0000256" key="4">
    <source>
        <dbReference type="ARBA" id="ARBA00010218"/>
    </source>
</evidence>
<dbReference type="Pfam" id="PF08574">
    <property type="entry name" value="Iwr1"/>
    <property type="match status" value="1"/>
</dbReference>
<dbReference type="OrthoDB" id="2596104at2759"/>
<evidence type="ECO:0000256" key="9">
    <source>
        <dbReference type="ARBA" id="ARBA00023242"/>
    </source>
</evidence>
<evidence type="ECO:0000256" key="5">
    <source>
        <dbReference type="ARBA" id="ARBA00017036"/>
    </source>
</evidence>
<evidence type="ECO:0000256" key="6">
    <source>
        <dbReference type="ARBA" id="ARBA00022448"/>
    </source>
</evidence>
<protein>
    <recommendedName>
        <fullName evidence="5">Probable RNA polymerase II nuclear localization protein SLC7A6OS</fullName>
    </recommendedName>
</protein>
<dbReference type="PANTHER" id="PTHR31196">
    <property type="entry name" value="RNA POLYMERASE II NUCLEAR LOCALIZATION PROTEIN SLC7A6OS-RELATED"/>
    <property type="match status" value="1"/>
</dbReference>
<comment type="function">
    <text evidence="1">Directs RNA polymerase II nuclear import.</text>
</comment>
<keyword evidence="7" id="KW-0963">Cytoplasm</keyword>
<proteinExistence type="inferred from homology"/>
<feature type="compositionally biased region" description="Acidic residues" evidence="10">
    <location>
        <begin position="116"/>
        <end position="129"/>
    </location>
</feature>
<gene>
    <name evidence="12" type="ORF">EHS25_010039</name>
</gene>
<keyword evidence="9" id="KW-0539">Nucleus</keyword>